<protein>
    <submittedName>
        <fullName evidence="2">Uncharacterized protein</fullName>
    </submittedName>
</protein>
<comment type="caution">
    <text evidence="2">The sequence shown here is derived from an EMBL/GenBank/DDBJ whole genome shotgun (WGS) entry which is preliminary data.</text>
</comment>
<reference evidence="2" key="1">
    <citation type="submission" date="2023-06" db="EMBL/GenBank/DDBJ databases">
        <title>Genome-scale phylogeny and comparative genomics of the fungal order Sordariales.</title>
        <authorList>
            <consortium name="Lawrence Berkeley National Laboratory"/>
            <person name="Hensen N."/>
            <person name="Bonometti L."/>
            <person name="Westerberg I."/>
            <person name="Brannstrom I.O."/>
            <person name="Guillou S."/>
            <person name="Cros-Aarteil S."/>
            <person name="Calhoun S."/>
            <person name="Haridas S."/>
            <person name="Kuo A."/>
            <person name="Mondo S."/>
            <person name="Pangilinan J."/>
            <person name="Riley R."/>
            <person name="LaButti K."/>
            <person name="Andreopoulos B."/>
            <person name="Lipzen A."/>
            <person name="Chen C."/>
            <person name="Yanf M."/>
            <person name="Daum C."/>
            <person name="Ng V."/>
            <person name="Clum A."/>
            <person name="Steindorff A."/>
            <person name="Ohm R."/>
            <person name="Martin F."/>
            <person name="Silar P."/>
            <person name="Natvig D."/>
            <person name="Lalanne C."/>
            <person name="Gautier V."/>
            <person name="Ament-velasquez S.L."/>
            <person name="Kruys A."/>
            <person name="Hutchinson M.I."/>
            <person name="Powell A.J."/>
            <person name="Barry K."/>
            <person name="Miller A.N."/>
            <person name="Grigoriev I.V."/>
            <person name="Debuchy R."/>
            <person name="Gladieux P."/>
            <person name="Thoren M.H."/>
            <person name="Johannesson H."/>
        </authorList>
    </citation>
    <scope>NUCLEOTIDE SEQUENCE</scope>
    <source>
        <strain evidence="2">SMH3391-2</strain>
    </source>
</reference>
<feature type="compositionally biased region" description="Polar residues" evidence="1">
    <location>
        <begin position="233"/>
        <end position="250"/>
    </location>
</feature>
<feature type="compositionally biased region" description="Low complexity" evidence="1">
    <location>
        <begin position="222"/>
        <end position="232"/>
    </location>
</feature>
<dbReference type="EMBL" id="JAULSR010000004">
    <property type="protein sequence ID" value="KAK0621878.1"/>
    <property type="molecule type" value="Genomic_DNA"/>
</dbReference>
<dbReference type="InterPro" id="IPR009003">
    <property type="entry name" value="Peptidase_S1_PA"/>
</dbReference>
<dbReference type="Proteomes" id="UP001174934">
    <property type="component" value="Unassembled WGS sequence"/>
</dbReference>
<keyword evidence="3" id="KW-1185">Reference proteome</keyword>
<feature type="region of interest" description="Disordered" evidence="1">
    <location>
        <begin position="469"/>
        <end position="495"/>
    </location>
</feature>
<proteinExistence type="predicted"/>
<evidence type="ECO:0000313" key="2">
    <source>
        <dbReference type="EMBL" id="KAK0621878.1"/>
    </source>
</evidence>
<sequence>MVGETPESAIPHIMFACSKAGPRKEALRQFRESKILHNHPPGIETGHWDYPPHIINPRQLGSGSTGHMESTIHHSMVGKAISFMQFQAYSFETKEALSPAAVQIILSPKDDASAARAAAIGGIVVMEERAFLITAAHVALPDSETRIDNIVYVDDSSPDDELEFGGFDMVNSPFGDDDDGSLSVYCITPEATGTVDSDQKVDSWLKSCMDIRLSLGDGQNDSESSGESSLSSQIPGNPTLQLPGSPSLASLESHAPVQRGRLRCVDASIGLDDASISTISFSVCRDYMLIELNPSSQNAFSNLGLPRISRANTSAPPPHKVQITTTLNSTGVITGTLSGSPSYVRLPNSHAFRQVFTISLDFPLHPGDCGATILDASSQIVYGHIVAGSQVSRVAYMMPVLDVLDDIEQMIQGGPTDSTTMNYTVAIESLKIKQFGRQMQGHFGNMKDSFMAAQAQTQTTSTEQGFIAPEKNALRDTAGDTEVKEGRESTDCRGT</sequence>
<feature type="compositionally biased region" description="Basic and acidic residues" evidence="1">
    <location>
        <begin position="472"/>
        <end position="495"/>
    </location>
</feature>
<feature type="region of interest" description="Disordered" evidence="1">
    <location>
        <begin position="216"/>
        <end position="254"/>
    </location>
</feature>
<organism evidence="2 3">
    <name type="scientific">Bombardia bombarda</name>
    <dbReference type="NCBI Taxonomy" id="252184"/>
    <lineage>
        <taxon>Eukaryota</taxon>
        <taxon>Fungi</taxon>
        <taxon>Dikarya</taxon>
        <taxon>Ascomycota</taxon>
        <taxon>Pezizomycotina</taxon>
        <taxon>Sordariomycetes</taxon>
        <taxon>Sordariomycetidae</taxon>
        <taxon>Sordariales</taxon>
        <taxon>Lasiosphaeriaceae</taxon>
        <taxon>Bombardia</taxon>
    </lineage>
</organism>
<dbReference type="SUPFAM" id="SSF50494">
    <property type="entry name" value="Trypsin-like serine proteases"/>
    <property type="match status" value="1"/>
</dbReference>
<dbReference type="AlphaFoldDB" id="A0AA40C2E9"/>
<name>A0AA40C2E9_9PEZI</name>
<evidence type="ECO:0000256" key="1">
    <source>
        <dbReference type="SAM" id="MobiDB-lite"/>
    </source>
</evidence>
<gene>
    <name evidence="2" type="ORF">B0T17DRAFT_306257</name>
</gene>
<accession>A0AA40C2E9</accession>
<evidence type="ECO:0000313" key="3">
    <source>
        <dbReference type="Proteomes" id="UP001174934"/>
    </source>
</evidence>